<gene>
    <name evidence="1" type="ORF">BBP83_05735</name>
</gene>
<organism evidence="1 2">
    <name type="scientific">Acinetobacter celticus</name>
    <dbReference type="NCBI Taxonomy" id="1891224"/>
    <lineage>
        <taxon>Bacteria</taxon>
        <taxon>Pseudomonadati</taxon>
        <taxon>Pseudomonadota</taxon>
        <taxon>Gammaproteobacteria</taxon>
        <taxon>Moraxellales</taxon>
        <taxon>Moraxellaceae</taxon>
        <taxon>Acinetobacter</taxon>
    </lineage>
</organism>
<dbReference type="Gene3D" id="1.25.40.10">
    <property type="entry name" value="Tetratricopeptide repeat domain"/>
    <property type="match status" value="1"/>
</dbReference>
<accession>A0A1C3CW50</accession>
<protein>
    <recommendedName>
        <fullName evidence="3">Sel1 repeat family protein</fullName>
    </recommendedName>
</protein>
<evidence type="ECO:0008006" key="3">
    <source>
        <dbReference type="Google" id="ProtNLM"/>
    </source>
</evidence>
<dbReference type="RefSeq" id="WP_068886822.1">
    <property type="nucleotide sequence ID" value="NZ_CBCRUU010000006.1"/>
</dbReference>
<comment type="caution">
    <text evidence="1">The sequence shown here is derived from an EMBL/GenBank/DDBJ whole genome shotgun (WGS) entry which is preliminary data.</text>
</comment>
<dbReference type="STRING" id="1891224.BBP83_05735"/>
<dbReference type="Proteomes" id="UP000186553">
    <property type="component" value="Unassembled WGS sequence"/>
</dbReference>
<dbReference type="SUPFAM" id="SSF81901">
    <property type="entry name" value="HCP-like"/>
    <property type="match status" value="1"/>
</dbReference>
<name>A0A1C3CW50_9GAMM</name>
<proteinExistence type="predicted"/>
<dbReference type="AlphaFoldDB" id="A0A1C3CW50"/>
<sequence>MMQQIPAYDLEHVYANAVNTIQHQMNFVDAVKELEEAARAGHGKAALFLAELYYQGFRVERDSLKAQYWQKMATLQA</sequence>
<keyword evidence="2" id="KW-1185">Reference proteome</keyword>
<evidence type="ECO:0000313" key="1">
    <source>
        <dbReference type="EMBL" id="ODA12958.1"/>
    </source>
</evidence>
<evidence type="ECO:0000313" key="2">
    <source>
        <dbReference type="Proteomes" id="UP000186553"/>
    </source>
</evidence>
<reference evidence="1 2" key="1">
    <citation type="submission" date="2016-07" db="EMBL/GenBank/DDBJ databases">
        <title>Acinetobacter sp. ANC 4603.</title>
        <authorList>
            <person name="Radolfova-Krizova L."/>
            <person name="Nemec A."/>
        </authorList>
    </citation>
    <scope>NUCLEOTIDE SEQUENCE [LARGE SCALE GENOMIC DNA]</scope>
    <source>
        <strain evidence="1 2">ANC 4603</strain>
    </source>
</reference>
<dbReference type="EMBL" id="MBDL01000009">
    <property type="protein sequence ID" value="ODA12958.1"/>
    <property type="molecule type" value="Genomic_DNA"/>
</dbReference>
<dbReference type="OrthoDB" id="6701189at2"/>
<dbReference type="InterPro" id="IPR011990">
    <property type="entry name" value="TPR-like_helical_dom_sf"/>
</dbReference>